<organism evidence="3 4">
    <name type="scientific">Dichotomicrobium thermohalophilum</name>
    <dbReference type="NCBI Taxonomy" id="933063"/>
    <lineage>
        <taxon>Bacteria</taxon>
        <taxon>Pseudomonadati</taxon>
        <taxon>Pseudomonadota</taxon>
        <taxon>Alphaproteobacteria</taxon>
        <taxon>Hyphomicrobiales</taxon>
        <taxon>Hyphomicrobiaceae</taxon>
        <taxon>Dichotomicrobium</taxon>
    </lineage>
</organism>
<dbReference type="Gene3D" id="3.40.50.10680">
    <property type="entry name" value="CofD-like domains"/>
    <property type="match status" value="1"/>
</dbReference>
<dbReference type="PANTHER" id="PTHR43007">
    <property type="entry name" value="2-PHOSPHO-L-LACTATE TRANSFERASE"/>
    <property type="match status" value="1"/>
</dbReference>
<evidence type="ECO:0000256" key="1">
    <source>
        <dbReference type="ARBA" id="ARBA00022679"/>
    </source>
</evidence>
<keyword evidence="4" id="KW-1185">Reference proteome</keyword>
<dbReference type="CDD" id="cd07186">
    <property type="entry name" value="CofD_like"/>
    <property type="match status" value="1"/>
</dbReference>
<dbReference type="Pfam" id="PF01933">
    <property type="entry name" value="CofD"/>
    <property type="match status" value="1"/>
</dbReference>
<evidence type="ECO:0000313" key="4">
    <source>
        <dbReference type="Proteomes" id="UP000266273"/>
    </source>
</evidence>
<dbReference type="NCBIfam" id="TIGR01819">
    <property type="entry name" value="F420_cofD"/>
    <property type="match status" value="1"/>
</dbReference>
<protein>
    <submittedName>
        <fullName evidence="3">LPPG:FO 2-phospho-L-lactate transferase</fullName>
    </submittedName>
</protein>
<evidence type="ECO:0000313" key="3">
    <source>
        <dbReference type="EMBL" id="RIA47654.1"/>
    </source>
</evidence>
<reference evidence="3 4" key="1">
    <citation type="submission" date="2018-08" db="EMBL/GenBank/DDBJ databases">
        <title>Genomic Encyclopedia of Archaeal and Bacterial Type Strains, Phase II (KMG-II): from individual species to whole genera.</title>
        <authorList>
            <person name="Goeker M."/>
        </authorList>
    </citation>
    <scope>NUCLEOTIDE SEQUENCE [LARGE SCALE GENOMIC DNA]</scope>
    <source>
        <strain evidence="3 4">DSM 5002</strain>
    </source>
</reference>
<name>A0A397PNP3_9HYPH</name>
<dbReference type="EMBL" id="QXDF01000002">
    <property type="protein sequence ID" value="RIA47654.1"/>
    <property type="molecule type" value="Genomic_DNA"/>
</dbReference>
<proteinExistence type="inferred from homology"/>
<keyword evidence="2" id="KW-0460">Magnesium</keyword>
<keyword evidence="1 3" id="KW-0808">Transferase</keyword>
<dbReference type="RefSeq" id="WP_119062024.1">
    <property type="nucleotide sequence ID" value="NZ_QXDF01000002.1"/>
</dbReference>
<dbReference type="AlphaFoldDB" id="A0A397PNP3"/>
<evidence type="ECO:0000256" key="2">
    <source>
        <dbReference type="ARBA" id="ARBA00022842"/>
    </source>
</evidence>
<dbReference type="OrthoDB" id="7466225at2"/>
<accession>A0A397PNP3</accession>
<dbReference type="GO" id="GO:0000287">
    <property type="term" value="F:magnesium ion binding"/>
    <property type="evidence" value="ECO:0007669"/>
    <property type="project" value="InterPro"/>
</dbReference>
<dbReference type="HAMAP" id="MF_01257">
    <property type="entry name" value="CofD"/>
    <property type="match status" value="1"/>
</dbReference>
<comment type="caution">
    <text evidence="3">The sequence shown here is derived from an EMBL/GenBank/DDBJ whole genome shotgun (WGS) entry which is preliminary data.</text>
</comment>
<dbReference type="InterPro" id="IPR010115">
    <property type="entry name" value="FbiA/CofD"/>
</dbReference>
<dbReference type="Gene3D" id="1.10.8.240">
    <property type="entry name" value="CofD-like domain"/>
    <property type="match status" value="1"/>
</dbReference>
<sequence>MSGPDHTDTPSGSYVALCGGVGGAKLAYGLAQVLSPGRLTIVVNTGDDFEHLGLHISPDIDTVIYTLSGLANPETGWGRAGETWTFMRVLSDLGEPDWFQLGDGDLAMHVARTHRLRAGESLSEVCAHVCQRLGIDHAVVPMSDDPVRTMVSTDEGRLAFQDYFVRRKSGPAVSEITFEGAHVAQPAPGVLAALAHDDLAGIIVCPSNPYLSVDPLLAIPGLRAALEARRVPLVAVSPIVGGAAIKGPTAKIMRELGVAPSVGSVAEHYGALLDGMVADDADAQALKDAPLAVPTWTTGSVMTSERDRIELARFVIGCCHQLARAANADRHAGGAV</sequence>
<dbReference type="GO" id="GO:0043743">
    <property type="term" value="F:LPPG:FO 2-phospho-L-lactate transferase activity"/>
    <property type="evidence" value="ECO:0007669"/>
    <property type="project" value="InterPro"/>
</dbReference>
<dbReference type="PANTHER" id="PTHR43007:SF1">
    <property type="entry name" value="2-PHOSPHO-L-LACTATE TRANSFERASE"/>
    <property type="match status" value="1"/>
</dbReference>
<dbReference type="SUPFAM" id="SSF142338">
    <property type="entry name" value="CofD-like"/>
    <property type="match status" value="1"/>
</dbReference>
<dbReference type="Proteomes" id="UP000266273">
    <property type="component" value="Unassembled WGS sequence"/>
</dbReference>
<dbReference type="InterPro" id="IPR002882">
    <property type="entry name" value="CofD"/>
</dbReference>
<dbReference type="InterPro" id="IPR038136">
    <property type="entry name" value="CofD-like_dom_sf"/>
</dbReference>
<gene>
    <name evidence="3" type="ORF">BXY53_2216</name>
</gene>